<gene>
    <name evidence="2" type="ORF">Cgig2_015996</name>
</gene>
<dbReference type="PANTHER" id="PTHR34371">
    <property type="entry name" value="OS01G0551000 PROTEIN"/>
    <property type="match status" value="1"/>
</dbReference>
<proteinExistence type="predicted"/>
<dbReference type="AlphaFoldDB" id="A0A9Q1KM99"/>
<dbReference type="OrthoDB" id="1934555at2759"/>
<reference evidence="2" key="1">
    <citation type="submission" date="2022-04" db="EMBL/GenBank/DDBJ databases">
        <title>Carnegiea gigantea Genome sequencing and assembly v2.</title>
        <authorList>
            <person name="Copetti D."/>
            <person name="Sanderson M.J."/>
            <person name="Burquez A."/>
            <person name="Wojciechowski M.F."/>
        </authorList>
    </citation>
    <scope>NUCLEOTIDE SEQUENCE</scope>
    <source>
        <strain evidence="2">SGP5-SGP5p</strain>
        <tissue evidence="2">Aerial part</tissue>
    </source>
</reference>
<sequence>MGLTLWDELTASTAPRLSLSSLPSHKEAPGALTPPLQPKVSVPFKWEEVPGRPRPTNRLSPPRPSSGGGGSLELPPSTIKMTKVPSSPPIMLDGPRVGQALSDRFWLEGPGPKKLLGLVESASRHGLDQGKSENDFRAPDVVSCRWPNEGLVRWDGDHYKGSFDYSHCDGGVADVNMTVKIKTCKRSNGRLHRDKIVTSDPHTRLVVEFLGYRI</sequence>
<evidence type="ECO:0000313" key="3">
    <source>
        <dbReference type="Proteomes" id="UP001153076"/>
    </source>
</evidence>
<accession>A0A9Q1KM99</accession>
<dbReference type="EMBL" id="JAKOGI010000058">
    <property type="protein sequence ID" value="KAJ8446225.1"/>
    <property type="molecule type" value="Genomic_DNA"/>
</dbReference>
<organism evidence="2 3">
    <name type="scientific">Carnegiea gigantea</name>
    <dbReference type="NCBI Taxonomy" id="171969"/>
    <lineage>
        <taxon>Eukaryota</taxon>
        <taxon>Viridiplantae</taxon>
        <taxon>Streptophyta</taxon>
        <taxon>Embryophyta</taxon>
        <taxon>Tracheophyta</taxon>
        <taxon>Spermatophyta</taxon>
        <taxon>Magnoliopsida</taxon>
        <taxon>eudicotyledons</taxon>
        <taxon>Gunneridae</taxon>
        <taxon>Pentapetalae</taxon>
        <taxon>Caryophyllales</taxon>
        <taxon>Cactineae</taxon>
        <taxon>Cactaceae</taxon>
        <taxon>Cactoideae</taxon>
        <taxon>Echinocereeae</taxon>
        <taxon>Carnegiea</taxon>
    </lineage>
</organism>
<dbReference type="PANTHER" id="PTHR34371:SF6">
    <property type="entry name" value="MEMBRANE-ASSOCIATED KINASE REGULATOR 6"/>
    <property type="match status" value="1"/>
</dbReference>
<protein>
    <submittedName>
        <fullName evidence="2">Uncharacterized protein</fullName>
    </submittedName>
</protein>
<evidence type="ECO:0000256" key="1">
    <source>
        <dbReference type="SAM" id="MobiDB-lite"/>
    </source>
</evidence>
<keyword evidence="3" id="KW-1185">Reference proteome</keyword>
<comment type="caution">
    <text evidence="2">The sequence shown here is derived from an EMBL/GenBank/DDBJ whole genome shotgun (WGS) entry which is preliminary data.</text>
</comment>
<name>A0A9Q1KM99_9CARY</name>
<dbReference type="Proteomes" id="UP001153076">
    <property type="component" value="Unassembled WGS sequence"/>
</dbReference>
<feature type="region of interest" description="Disordered" evidence="1">
    <location>
        <begin position="1"/>
        <end position="81"/>
    </location>
</feature>
<feature type="compositionally biased region" description="Polar residues" evidence="1">
    <location>
        <begin position="10"/>
        <end position="23"/>
    </location>
</feature>
<evidence type="ECO:0000313" key="2">
    <source>
        <dbReference type="EMBL" id="KAJ8446225.1"/>
    </source>
</evidence>